<name>A0A6A6TTQ8_9PEZI</name>
<protein>
    <submittedName>
        <fullName evidence="1">Uncharacterized protein</fullName>
    </submittedName>
</protein>
<evidence type="ECO:0000313" key="2">
    <source>
        <dbReference type="Proteomes" id="UP000799302"/>
    </source>
</evidence>
<dbReference type="EMBL" id="MU004245">
    <property type="protein sequence ID" value="KAF2663449.1"/>
    <property type="molecule type" value="Genomic_DNA"/>
</dbReference>
<proteinExistence type="predicted"/>
<sequence length="60" mass="6687">MLKAVGLDPARCSLETPNPYSLYGQVYCLLLPSRPIVPSNFDTVYRCCCPITARHSLIND</sequence>
<dbReference type="AlphaFoldDB" id="A0A6A6TTQ8"/>
<evidence type="ECO:0000313" key="1">
    <source>
        <dbReference type="EMBL" id="KAF2663449.1"/>
    </source>
</evidence>
<dbReference type="Proteomes" id="UP000799302">
    <property type="component" value="Unassembled WGS sequence"/>
</dbReference>
<organism evidence="1 2">
    <name type="scientific">Microthyrium microscopicum</name>
    <dbReference type="NCBI Taxonomy" id="703497"/>
    <lineage>
        <taxon>Eukaryota</taxon>
        <taxon>Fungi</taxon>
        <taxon>Dikarya</taxon>
        <taxon>Ascomycota</taxon>
        <taxon>Pezizomycotina</taxon>
        <taxon>Dothideomycetes</taxon>
        <taxon>Dothideomycetes incertae sedis</taxon>
        <taxon>Microthyriales</taxon>
        <taxon>Microthyriaceae</taxon>
        <taxon>Microthyrium</taxon>
    </lineage>
</organism>
<keyword evidence="2" id="KW-1185">Reference proteome</keyword>
<reference evidence="1" key="1">
    <citation type="journal article" date="2020" name="Stud. Mycol.">
        <title>101 Dothideomycetes genomes: a test case for predicting lifestyles and emergence of pathogens.</title>
        <authorList>
            <person name="Haridas S."/>
            <person name="Albert R."/>
            <person name="Binder M."/>
            <person name="Bloem J."/>
            <person name="Labutti K."/>
            <person name="Salamov A."/>
            <person name="Andreopoulos B."/>
            <person name="Baker S."/>
            <person name="Barry K."/>
            <person name="Bills G."/>
            <person name="Bluhm B."/>
            <person name="Cannon C."/>
            <person name="Castanera R."/>
            <person name="Culley D."/>
            <person name="Daum C."/>
            <person name="Ezra D."/>
            <person name="Gonzalez J."/>
            <person name="Henrissat B."/>
            <person name="Kuo A."/>
            <person name="Liang C."/>
            <person name="Lipzen A."/>
            <person name="Lutzoni F."/>
            <person name="Magnuson J."/>
            <person name="Mondo S."/>
            <person name="Nolan M."/>
            <person name="Ohm R."/>
            <person name="Pangilinan J."/>
            <person name="Park H.-J."/>
            <person name="Ramirez L."/>
            <person name="Alfaro M."/>
            <person name="Sun H."/>
            <person name="Tritt A."/>
            <person name="Yoshinaga Y."/>
            <person name="Zwiers L.-H."/>
            <person name="Turgeon B."/>
            <person name="Goodwin S."/>
            <person name="Spatafora J."/>
            <person name="Crous P."/>
            <person name="Grigoriev I."/>
        </authorList>
    </citation>
    <scope>NUCLEOTIDE SEQUENCE</scope>
    <source>
        <strain evidence="1">CBS 115976</strain>
    </source>
</reference>
<gene>
    <name evidence="1" type="ORF">BT63DRAFT_430298</name>
</gene>
<accession>A0A6A6TTQ8</accession>